<dbReference type="SUPFAM" id="SSF52540">
    <property type="entry name" value="P-loop containing nucleoside triphosphate hydrolases"/>
    <property type="match status" value="1"/>
</dbReference>
<evidence type="ECO:0000256" key="4">
    <source>
        <dbReference type="ARBA" id="ARBA00038058"/>
    </source>
</evidence>
<name>A0AAC9JHH7_9ALTE</name>
<dbReference type="InterPro" id="IPR045028">
    <property type="entry name" value="DinG/Rad3-like"/>
</dbReference>
<dbReference type="GO" id="GO:0003678">
    <property type="term" value="F:DNA helicase activity"/>
    <property type="evidence" value="ECO:0007669"/>
    <property type="project" value="TreeGrafter"/>
</dbReference>
<dbReference type="GO" id="GO:0005524">
    <property type="term" value="F:ATP binding"/>
    <property type="evidence" value="ECO:0007669"/>
    <property type="project" value="UniProtKB-KW"/>
</dbReference>
<gene>
    <name evidence="6" type="ORF">BM524_19570</name>
</gene>
<dbReference type="AlphaFoldDB" id="A0AAC9JHH7"/>
<comment type="similarity">
    <text evidence="4">Belongs to the helicase family. DinG subfamily.</text>
</comment>
<dbReference type="RefSeq" id="WP_071960732.1">
    <property type="nucleotide sequence ID" value="NZ_CP018025.1"/>
</dbReference>
<dbReference type="GO" id="GO:0003676">
    <property type="term" value="F:nucleic acid binding"/>
    <property type="evidence" value="ECO:0007669"/>
    <property type="project" value="InterPro"/>
</dbReference>
<dbReference type="PROSITE" id="PS51193">
    <property type="entry name" value="HELICASE_ATP_BIND_2"/>
    <property type="match status" value="1"/>
</dbReference>
<dbReference type="InterPro" id="IPR027417">
    <property type="entry name" value="P-loop_NTPase"/>
</dbReference>
<geneLocation type="plasmid" evidence="7">
    <name>pamcp48-600</name>
</geneLocation>
<dbReference type="PANTHER" id="PTHR11472:SF34">
    <property type="entry name" value="REGULATOR OF TELOMERE ELONGATION HELICASE 1"/>
    <property type="match status" value="1"/>
</dbReference>
<sequence length="664" mass="73667">MSKLKELTSHVFSPDGWLIENGYRHTDVQLAYALSVCDAIEHSKQIHAISADTGVGKTLAYLVVSALYNALNNKRVVIATHSIELLRQIEKDIPIANRITEALTDTTVPFSTRIGKQHYLDPDRIELLYVNLVDEGVELTSKHHELLSWAKTSALTGSGLISDWRQSFGALPIGVTEEAICLTKYSRDGANNAESRSSANAKVAGIVITTHAMMINAAFTEVLGNIGDITFLIDEGDKFENAAELIGNVFIPVKRIASIAKACLSNLKSKKSKSLSALINLAYEYDNALRDMDTGKDIHFKHVGNEQIKQVEHCVSEIVQSMSVALKSSKRSLANLTAFNELQLINDFLSSFNKNISLRGLHFSKKRRNPAFLRFFQSPAAVIHRHLEKGASAIFTSATIRDMGRSEISFSFLASTLMVAESDMGVKASFSPRQYGDLQFFVPDNELPNPYQHGEVNSLWRRYVTDVIRYTQSRYERVLVLATSFDEVDALSILLKGHGAFHKQGTGLAPLVAQWEKNGGILVSPSVWEGFSPRLSDGSQMFSSLVITKLPYSVPCELKLGELRGRLASQGSHYSAEAIYYKNLTQVAMRRFCQGIGRAVRAETDQCDIYICDPRILGNIKLKQGFAKALPKRFEVKLEDACQFDGKVSIEKAAKTMDELEGWV</sequence>
<dbReference type="GO" id="GO:0016818">
    <property type="term" value="F:hydrolase activity, acting on acid anhydrides, in phosphorus-containing anhydrides"/>
    <property type="evidence" value="ECO:0007669"/>
    <property type="project" value="InterPro"/>
</dbReference>
<organism evidence="6 7">
    <name type="scientific">Alteromonas mediterranea</name>
    <dbReference type="NCBI Taxonomy" id="314275"/>
    <lineage>
        <taxon>Bacteria</taxon>
        <taxon>Pseudomonadati</taxon>
        <taxon>Pseudomonadota</taxon>
        <taxon>Gammaproteobacteria</taxon>
        <taxon>Alteromonadales</taxon>
        <taxon>Alteromonadaceae</taxon>
        <taxon>Alteromonas/Salinimonas group</taxon>
        <taxon>Alteromonas</taxon>
    </lineage>
</organism>
<dbReference type="Pfam" id="PF13307">
    <property type="entry name" value="Helicase_C_2"/>
    <property type="match status" value="1"/>
</dbReference>
<keyword evidence="3" id="KW-0067">ATP-binding</keyword>
<dbReference type="GO" id="GO:0006139">
    <property type="term" value="P:nucleobase-containing compound metabolic process"/>
    <property type="evidence" value="ECO:0007669"/>
    <property type="project" value="InterPro"/>
</dbReference>
<accession>A0AAC9JHH7</accession>
<dbReference type="Gene3D" id="3.40.50.300">
    <property type="entry name" value="P-loop containing nucleotide triphosphate hydrolases"/>
    <property type="match status" value="2"/>
</dbReference>
<evidence type="ECO:0000259" key="5">
    <source>
        <dbReference type="PROSITE" id="PS51193"/>
    </source>
</evidence>
<dbReference type="Proteomes" id="UP000182101">
    <property type="component" value="Plasmid pAMCP48-600"/>
</dbReference>
<dbReference type="InterPro" id="IPR006555">
    <property type="entry name" value="ATP-dep_Helicase_C"/>
</dbReference>
<keyword evidence="1" id="KW-0547">Nucleotide-binding</keyword>
<evidence type="ECO:0000313" key="7">
    <source>
        <dbReference type="Proteomes" id="UP000182101"/>
    </source>
</evidence>
<evidence type="ECO:0000313" key="6">
    <source>
        <dbReference type="EMBL" id="APD92122.1"/>
    </source>
</evidence>
<keyword evidence="2" id="KW-0378">Hydrolase</keyword>
<reference evidence="6 7" key="1">
    <citation type="submission" date="2016-11" db="EMBL/GenBank/DDBJ databases">
        <title>Networking in microbes: conjugative elements and plasmids in the genus Alteromonas.</title>
        <authorList>
            <person name="Lopez-Perez M."/>
            <person name="Ramon-Marco N."/>
            <person name="Rodriguez-Valera F."/>
        </authorList>
    </citation>
    <scope>NUCLEOTIDE SEQUENCE [LARGE SCALE GENOMIC DNA]</scope>
    <source>
        <strain evidence="6 7">CP48</strain>
        <plasmid evidence="7">pamcp48-600</plasmid>
    </source>
</reference>
<dbReference type="EMBL" id="CP018025">
    <property type="protein sequence ID" value="APD92122.1"/>
    <property type="molecule type" value="Genomic_DNA"/>
</dbReference>
<feature type="domain" description="Helicase ATP-binding" evidence="5">
    <location>
        <begin position="15"/>
        <end position="299"/>
    </location>
</feature>
<proteinExistence type="inferred from homology"/>
<dbReference type="PANTHER" id="PTHR11472">
    <property type="entry name" value="DNA REPAIR DEAD HELICASE RAD3/XP-D SUBFAMILY MEMBER"/>
    <property type="match status" value="1"/>
</dbReference>
<dbReference type="SMART" id="SM00491">
    <property type="entry name" value="HELICc2"/>
    <property type="match status" value="1"/>
</dbReference>
<evidence type="ECO:0000256" key="3">
    <source>
        <dbReference type="ARBA" id="ARBA00022840"/>
    </source>
</evidence>
<evidence type="ECO:0000256" key="1">
    <source>
        <dbReference type="ARBA" id="ARBA00022741"/>
    </source>
</evidence>
<protein>
    <recommendedName>
        <fullName evidence="5">Helicase ATP-binding domain-containing protein</fullName>
    </recommendedName>
</protein>
<evidence type="ECO:0000256" key="2">
    <source>
        <dbReference type="ARBA" id="ARBA00022801"/>
    </source>
</evidence>
<dbReference type="InterPro" id="IPR014013">
    <property type="entry name" value="Helic_SF1/SF2_ATP-bd_DinG/Rad3"/>
</dbReference>
<keyword evidence="6" id="KW-0614">Plasmid</keyword>